<dbReference type="EMBL" id="HBGY01029235">
    <property type="protein sequence ID" value="CAD9605413.1"/>
    <property type="molecule type" value="Transcribed_RNA"/>
</dbReference>
<keyword evidence="2 3" id="KW-0802">TPR repeat</keyword>
<evidence type="ECO:0000313" key="5">
    <source>
        <dbReference type="EMBL" id="CAD9605413.1"/>
    </source>
</evidence>
<sequence>MSHKISTAFRNKIRRTSSSTTRPEHKLTKQSMRKFLPPSSRRSSKNWKTIANMSPLSKKKKSASNNPNASSSPSSVDSLTRRGVKLTRQGAFSEALRCFEEALSVQTEQVNRNDLSLADTYSDIGSLLLVLGRIEQGLDALEECIRLRQASYVLKTDFVCAAGSLMHMAQSYAIHGKYGQALEYFGRVLRIHRVSYGKNSMVVAATLEKLGAVYFRIERYDSAMNSFEEVLSILRRQNESSLSTSGGKVNQKMAAIIYNIGVIHKKKGSYKKARDCFSGALKLYKKVGNTMNSVERRNSIRLLKINILKMESLIR</sequence>
<dbReference type="PANTHER" id="PTHR45641">
    <property type="entry name" value="TETRATRICOPEPTIDE REPEAT PROTEIN (AFU_ORTHOLOGUE AFUA_6G03870)"/>
    <property type="match status" value="1"/>
</dbReference>
<name>A0A7S2PM74_9STRA</name>
<dbReference type="SMART" id="SM00028">
    <property type="entry name" value="TPR"/>
    <property type="match status" value="5"/>
</dbReference>
<accession>A0A7S2PM74</accession>
<reference evidence="5" key="1">
    <citation type="submission" date="2021-01" db="EMBL/GenBank/DDBJ databases">
        <authorList>
            <person name="Corre E."/>
            <person name="Pelletier E."/>
            <person name="Niang G."/>
            <person name="Scheremetjew M."/>
            <person name="Finn R."/>
            <person name="Kale V."/>
            <person name="Holt S."/>
            <person name="Cochrane G."/>
            <person name="Meng A."/>
            <person name="Brown T."/>
            <person name="Cohen L."/>
        </authorList>
    </citation>
    <scope>NUCLEOTIDE SEQUENCE</scope>
    <source>
        <strain evidence="5">B650</strain>
    </source>
</reference>
<dbReference type="InterPro" id="IPR019734">
    <property type="entry name" value="TPR_rpt"/>
</dbReference>
<proteinExistence type="predicted"/>
<evidence type="ECO:0000256" key="3">
    <source>
        <dbReference type="PROSITE-ProRule" id="PRU00339"/>
    </source>
</evidence>
<feature type="compositionally biased region" description="Low complexity" evidence="4">
    <location>
        <begin position="63"/>
        <end position="75"/>
    </location>
</feature>
<dbReference type="PANTHER" id="PTHR45641:SF19">
    <property type="entry name" value="NEPHROCYSTIN-3"/>
    <property type="match status" value="1"/>
</dbReference>
<gene>
    <name evidence="5" type="ORF">LDAN0321_LOCUS18121</name>
</gene>
<keyword evidence="1" id="KW-0677">Repeat</keyword>
<protein>
    <recommendedName>
        <fullName evidence="6">MalT-like TPR region domain-containing protein</fullName>
    </recommendedName>
</protein>
<organism evidence="5">
    <name type="scientific">Leptocylindrus danicus</name>
    <dbReference type="NCBI Taxonomy" id="163516"/>
    <lineage>
        <taxon>Eukaryota</taxon>
        <taxon>Sar</taxon>
        <taxon>Stramenopiles</taxon>
        <taxon>Ochrophyta</taxon>
        <taxon>Bacillariophyta</taxon>
        <taxon>Coscinodiscophyceae</taxon>
        <taxon>Chaetocerotophycidae</taxon>
        <taxon>Leptocylindrales</taxon>
        <taxon>Leptocylindraceae</taxon>
        <taxon>Leptocylindrus</taxon>
    </lineage>
</organism>
<evidence type="ECO:0008006" key="6">
    <source>
        <dbReference type="Google" id="ProtNLM"/>
    </source>
</evidence>
<feature type="repeat" description="TPR" evidence="3">
    <location>
        <begin position="162"/>
        <end position="195"/>
    </location>
</feature>
<dbReference type="PROSITE" id="PS50005">
    <property type="entry name" value="TPR"/>
    <property type="match status" value="4"/>
</dbReference>
<dbReference type="Gene3D" id="1.25.40.10">
    <property type="entry name" value="Tetratricopeptide repeat domain"/>
    <property type="match status" value="2"/>
</dbReference>
<evidence type="ECO:0000256" key="1">
    <source>
        <dbReference type="ARBA" id="ARBA00022737"/>
    </source>
</evidence>
<evidence type="ECO:0000256" key="2">
    <source>
        <dbReference type="ARBA" id="ARBA00022803"/>
    </source>
</evidence>
<dbReference type="InterPro" id="IPR011990">
    <property type="entry name" value="TPR-like_helical_dom_sf"/>
</dbReference>
<feature type="region of interest" description="Disordered" evidence="4">
    <location>
        <begin position="1"/>
        <end position="81"/>
    </location>
</feature>
<dbReference type="Pfam" id="PF13424">
    <property type="entry name" value="TPR_12"/>
    <property type="match status" value="2"/>
</dbReference>
<dbReference type="Pfam" id="PF13181">
    <property type="entry name" value="TPR_8"/>
    <property type="match status" value="1"/>
</dbReference>
<feature type="repeat" description="TPR" evidence="3">
    <location>
        <begin position="76"/>
        <end position="109"/>
    </location>
</feature>
<feature type="repeat" description="TPR" evidence="3">
    <location>
        <begin position="204"/>
        <end position="237"/>
    </location>
</feature>
<dbReference type="AlphaFoldDB" id="A0A7S2PM74"/>
<evidence type="ECO:0000256" key="4">
    <source>
        <dbReference type="SAM" id="MobiDB-lite"/>
    </source>
</evidence>
<feature type="repeat" description="TPR" evidence="3">
    <location>
        <begin position="254"/>
        <end position="287"/>
    </location>
</feature>
<dbReference type="SUPFAM" id="SSF48452">
    <property type="entry name" value="TPR-like"/>
    <property type="match status" value="1"/>
</dbReference>